<comment type="caution">
    <text evidence="2">The sequence shown here is derived from an EMBL/GenBank/DDBJ whole genome shotgun (WGS) entry which is preliminary data.</text>
</comment>
<evidence type="ECO:0000256" key="1">
    <source>
        <dbReference type="SAM" id="Phobius"/>
    </source>
</evidence>
<keyword evidence="1" id="KW-0472">Membrane</keyword>
<dbReference type="AlphaFoldDB" id="A0A2D6M1Z3"/>
<protein>
    <submittedName>
        <fullName evidence="2">Uncharacterized protein</fullName>
    </submittedName>
</protein>
<feature type="transmembrane region" description="Helical" evidence="1">
    <location>
        <begin position="48"/>
        <end position="70"/>
    </location>
</feature>
<gene>
    <name evidence="2" type="ORF">CL943_03975</name>
</gene>
<proteinExistence type="predicted"/>
<dbReference type="EMBL" id="NZBU01000012">
    <property type="protein sequence ID" value="MAG22430.1"/>
    <property type="molecule type" value="Genomic_DNA"/>
</dbReference>
<dbReference type="Proteomes" id="UP000226592">
    <property type="component" value="Unassembled WGS sequence"/>
</dbReference>
<evidence type="ECO:0000313" key="3">
    <source>
        <dbReference type="Proteomes" id="UP000226592"/>
    </source>
</evidence>
<name>A0A2D6M1Z3_9ARCH</name>
<evidence type="ECO:0000313" key="2">
    <source>
        <dbReference type="EMBL" id="MAG22430.1"/>
    </source>
</evidence>
<keyword evidence="1" id="KW-0812">Transmembrane</keyword>
<reference evidence="3" key="1">
    <citation type="submission" date="2017-09" db="EMBL/GenBank/DDBJ databases">
        <title>The Reconstruction of 2,631 Draft Metagenome-Assembled Genomes from the Global Oceans.</title>
        <authorList>
            <person name="Tully B.J."/>
            <person name="Graham E.D."/>
            <person name="Heidelberg J.F."/>
        </authorList>
    </citation>
    <scope>NUCLEOTIDE SEQUENCE [LARGE SCALE GENOMIC DNA]</scope>
</reference>
<keyword evidence="1" id="KW-1133">Transmembrane helix</keyword>
<feature type="transmembrane region" description="Helical" evidence="1">
    <location>
        <begin position="76"/>
        <end position="93"/>
    </location>
</feature>
<feature type="transmembrane region" description="Helical" evidence="1">
    <location>
        <begin position="23"/>
        <end position="41"/>
    </location>
</feature>
<sequence>MNFVGLLFLGCSSEFVTCYPLLPFEIGLDFALLIITIGLLFQKSKFGFYLALVLPVFWFIERIVKIIYLLSHPADSLIMPIIYVVLIVCAWKSKPVFETAKT</sequence>
<organism evidence="2 3">
    <name type="scientific">Candidatus Iainarchaeum sp</name>
    <dbReference type="NCBI Taxonomy" id="3101447"/>
    <lineage>
        <taxon>Archaea</taxon>
        <taxon>Candidatus Iainarchaeota</taxon>
        <taxon>Candidatus Iainarchaeia</taxon>
        <taxon>Candidatus Iainarchaeales</taxon>
        <taxon>Candidatus Iainarchaeaceae</taxon>
        <taxon>Candidatus Iainarchaeum</taxon>
    </lineage>
</organism>
<accession>A0A2D6M1Z3</accession>